<keyword evidence="8" id="KW-1185">Reference proteome</keyword>
<dbReference type="EMBL" id="CP070371">
    <property type="protein sequence ID" value="QRZ15184.1"/>
    <property type="molecule type" value="Genomic_DNA"/>
</dbReference>
<feature type="domain" description="Glycosyltransferase 2-like" evidence="6">
    <location>
        <begin position="140"/>
        <end position="263"/>
    </location>
</feature>
<protein>
    <submittedName>
        <fullName evidence="7">Glycosyltransferase</fullName>
    </submittedName>
</protein>
<evidence type="ECO:0000256" key="2">
    <source>
        <dbReference type="ARBA" id="ARBA00022676"/>
    </source>
</evidence>
<evidence type="ECO:0000256" key="3">
    <source>
        <dbReference type="ARBA" id="ARBA00022679"/>
    </source>
</evidence>
<keyword evidence="4" id="KW-1133">Transmembrane helix</keyword>
<comment type="similarity">
    <text evidence="1">Belongs to the glycosyltransferase 2 family.</text>
</comment>
<dbReference type="Proteomes" id="UP000663629">
    <property type="component" value="Chromosome 2"/>
</dbReference>
<dbReference type="InterPro" id="IPR001173">
    <property type="entry name" value="Glyco_trans_2-like"/>
</dbReference>
<keyword evidence="4" id="KW-0812">Transmembrane</keyword>
<dbReference type="InterPro" id="IPR029044">
    <property type="entry name" value="Nucleotide-diphossugar_trans"/>
</dbReference>
<proteinExistence type="inferred from homology"/>
<evidence type="ECO:0000313" key="8">
    <source>
        <dbReference type="Proteomes" id="UP000663629"/>
    </source>
</evidence>
<evidence type="ECO:0000313" key="7">
    <source>
        <dbReference type="EMBL" id="QRZ15184.1"/>
    </source>
</evidence>
<reference evidence="7 8" key="1">
    <citation type="submission" date="2021-02" db="EMBL/GenBank/DDBJ databases">
        <title>Paracoccus methylovroum sp.nov., a new methanol and methylamine utilizing methylotrophic denitrifer.</title>
        <authorList>
            <person name="Timsy T."/>
            <person name="Behrendt U."/>
            <person name="Ulrich A."/>
            <person name="Spanner T."/>
            <person name="Foesel B.U."/>
            <person name="Horn M.A."/>
            <person name="Kolb S."/>
        </authorList>
    </citation>
    <scope>NUCLEOTIDE SEQUENCE [LARGE SCALE GENOMIC DNA]</scope>
    <source>
        <strain evidence="7 8">H4-D09</strain>
    </source>
</reference>
<dbReference type="Gene3D" id="3.90.550.10">
    <property type="entry name" value="Spore Coat Polysaccharide Biosynthesis Protein SpsA, Chain A"/>
    <property type="match status" value="1"/>
</dbReference>
<keyword evidence="3" id="KW-0808">Transferase</keyword>
<dbReference type="PANTHER" id="PTHR43179:SF12">
    <property type="entry name" value="GALACTOFURANOSYLTRANSFERASE GLFT2"/>
    <property type="match status" value="1"/>
</dbReference>
<sequence>MTRPTLGAVAIGRNEGERLRACLRSLVPLCARVVYVDSGSGDDSVAFARSLGVTVVELDTSVPFTAARARNAGFEALLAGGELDLVQFVDGDCRVEAAWLDAGTAAMQADSRLGLVTGWRSEIHPTASVYNQMCEVDWHRPPGPIETSGGDMMVRVAAFRQVGGFNPALIAGEDPEFSLRIGKAGWRLERLPVLMTLHDADMTSFGQWWKRTVRTGHCFAEIGQMHPPHFRREILRIWVYGLILPLLALIGLFTSGWLVLLVLALYGLSFAKTLRGLKGQPMAAKQAALLVLAKIPNLLGMLTYYRRRRSGDAMRIIEYK</sequence>
<keyword evidence="2" id="KW-0328">Glycosyltransferase</keyword>
<feature type="transmembrane region" description="Helical" evidence="4">
    <location>
        <begin position="286"/>
        <end position="305"/>
    </location>
</feature>
<name>A0ABX7JMY2_9RHOB</name>
<evidence type="ECO:0000259" key="6">
    <source>
        <dbReference type="Pfam" id="PF13632"/>
    </source>
</evidence>
<organism evidence="7 8">
    <name type="scientific">Paracoccus methylovorus</name>
    <dbReference type="NCBI Taxonomy" id="2812658"/>
    <lineage>
        <taxon>Bacteria</taxon>
        <taxon>Pseudomonadati</taxon>
        <taxon>Pseudomonadota</taxon>
        <taxon>Alphaproteobacteria</taxon>
        <taxon>Rhodobacterales</taxon>
        <taxon>Paracoccaceae</taxon>
        <taxon>Paracoccus</taxon>
    </lineage>
</organism>
<keyword evidence="4" id="KW-0472">Membrane</keyword>
<evidence type="ECO:0000259" key="5">
    <source>
        <dbReference type="Pfam" id="PF00535"/>
    </source>
</evidence>
<feature type="domain" description="Glycosyltransferase 2-like" evidence="5">
    <location>
        <begin position="14"/>
        <end position="121"/>
    </location>
</feature>
<evidence type="ECO:0000256" key="4">
    <source>
        <dbReference type="SAM" id="Phobius"/>
    </source>
</evidence>
<dbReference type="RefSeq" id="WP_205296143.1">
    <property type="nucleotide sequence ID" value="NZ_CP070371.1"/>
</dbReference>
<accession>A0ABX7JMY2</accession>
<dbReference type="PANTHER" id="PTHR43179">
    <property type="entry name" value="RHAMNOSYLTRANSFERASE WBBL"/>
    <property type="match status" value="1"/>
</dbReference>
<dbReference type="Pfam" id="PF00535">
    <property type="entry name" value="Glycos_transf_2"/>
    <property type="match status" value="1"/>
</dbReference>
<dbReference type="Pfam" id="PF13632">
    <property type="entry name" value="Glyco_trans_2_3"/>
    <property type="match status" value="1"/>
</dbReference>
<feature type="transmembrane region" description="Helical" evidence="4">
    <location>
        <begin position="237"/>
        <end position="266"/>
    </location>
</feature>
<gene>
    <name evidence="7" type="ORF">JWJ88_19870</name>
</gene>
<evidence type="ECO:0000256" key="1">
    <source>
        <dbReference type="ARBA" id="ARBA00006739"/>
    </source>
</evidence>
<dbReference type="SUPFAM" id="SSF53448">
    <property type="entry name" value="Nucleotide-diphospho-sugar transferases"/>
    <property type="match status" value="1"/>
</dbReference>